<dbReference type="InterPro" id="IPR013546">
    <property type="entry name" value="PII_UdlTrfase/GS_AdlTrfase"/>
</dbReference>
<evidence type="ECO:0000259" key="7">
    <source>
        <dbReference type="PROSITE" id="PS51671"/>
    </source>
</evidence>
<evidence type="ECO:0000256" key="3">
    <source>
        <dbReference type="ARBA" id="ARBA00022737"/>
    </source>
</evidence>
<sequence>MVINHIRLVEPNLIKFHSIFGINNQLNKESRREVVNYTKGVLANANTLAQERLENGTYRGTECSEALSILYDNIISEYYNYLINNFSTPYNTTDSEKIVIVATGGYGRKRLAPGSDIDLLFLIPYKKTAWSEILIENMLYFLWDLGLKIGQATRTVNECLSHAINDQVIATSLLDARYICGDKEIFNLFQLRFRKKLSKISSNNFVQAKLDERDRRHEKEGHSRYLVEPNVKNGKGGLRDLESLSWMTNFCYGVSNPLQMLDLDILSSEEASTFLRCEEFLWHVRCQLHFLEKKPQEIINFNSQMEMAKRLGYRERKGLQPVESFMKHYFLIAKEVGDLTRSVCSVLEEREIKKPKDYSRLINIFKSPKDFFAITSESGFYVSNGRLNIRDGKVFKKDPLKFISFFYFLSTQDLLAHPNAIRLIRRSLRDIDYRLRNNKNANNLFIKILTSQRAENTLRAMNEAGVLGKFLPDFGKIVGLMQFNMYHHYTADEHLLRAVGELNNILYSDSENFSLIGEILAGGVNKKILALAIFFHDIAKGREKDHSEEGESIIRKMSRRLDLDDNEEETIAWLVLDHLKMSDFAQKRDLQDPKTISDFSKIVKTTERLKLLLILTVADIRAVGPGVWNNWKAELLKNLFNETFLSLTGKISDETRINNIKLAKERLSSSLNGLETERINRWIENQSNEYWLSTTEETRLRSAKLFMSSEDEVIINFFNSKTAPNTEMTIISRNRTGLFKRITAACADLRINIVDARIFTDKENKILDILWIQDNNHKPINDETRLERLSARIIKFINEKDILITESKFSLDKRIEAFNVTPLVDIKNDLSERYSVIEVSGKDRPGLLYELATIISDLKLNIYSAHISTFGEQATDVFYVLNYDGSKILQNRLNKKIKNSLIKVFSEDANG</sequence>
<dbReference type="Gene3D" id="3.30.460.10">
    <property type="entry name" value="Beta Polymerase, domain 2"/>
    <property type="match status" value="1"/>
</dbReference>
<dbReference type="Gene3D" id="1.10.3090.10">
    <property type="entry name" value="cca-adding enzyme, domain 2"/>
    <property type="match status" value="1"/>
</dbReference>
<dbReference type="SUPFAM" id="SSF81891">
    <property type="entry name" value="Poly A polymerase C-terminal region-like"/>
    <property type="match status" value="1"/>
</dbReference>
<dbReference type="CDD" id="cd04873">
    <property type="entry name" value="ACT_UUR-ACR-like"/>
    <property type="match status" value="1"/>
</dbReference>
<dbReference type="InterPro" id="IPR043519">
    <property type="entry name" value="NT_sf"/>
</dbReference>
<name>A0A381RZH3_9ZZZZ</name>
<dbReference type="CDD" id="cd05401">
    <property type="entry name" value="NT_GlnE_GlnD_like"/>
    <property type="match status" value="1"/>
</dbReference>
<evidence type="ECO:0000259" key="8">
    <source>
        <dbReference type="PROSITE" id="PS51831"/>
    </source>
</evidence>
<dbReference type="SUPFAM" id="SSF81301">
    <property type="entry name" value="Nucleotidyltransferase"/>
    <property type="match status" value="1"/>
</dbReference>
<dbReference type="PIRSF" id="PIRSF006288">
    <property type="entry name" value="PII_uridyltransf"/>
    <property type="match status" value="1"/>
</dbReference>
<reference evidence="9" key="1">
    <citation type="submission" date="2018-05" db="EMBL/GenBank/DDBJ databases">
        <authorList>
            <person name="Lanie J.A."/>
            <person name="Ng W.-L."/>
            <person name="Kazmierczak K.M."/>
            <person name="Andrzejewski T.M."/>
            <person name="Davidsen T.M."/>
            <person name="Wayne K.J."/>
            <person name="Tettelin H."/>
            <person name="Glass J.I."/>
            <person name="Rusch D."/>
            <person name="Podicherti R."/>
            <person name="Tsui H.-C.T."/>
            <person name="Winkler M.E."/>
        </authorList>
    </citation>
    <scope>NUCLEOTIDE SEQUENCE</scope>
</reference>
<dbReference type="Gene3D" id="3.30.70.260">
    <property type="match status" value="1"/>
</dbReference>
<evidence type="ECO:0000256" key="5">
    <source>
        <dbReference type="ARBA" id="ARBA00022842"/>
    </source>
</evidence>
<proteinExistence type="inferred from homology"/>
<dbReference type="EMBL" id="UINC01002424">
    <property type="protein sequence ID" value="SUZ96529.1"/>
    <property type="molecule type" value="Genomic_DNA"/>
</dbReference>
<dbReference type="HAMAP" id="MF_00277">
    <property type="entry name" value="PII_uridylyl_transf"/>
    <property type="match status" value="1"/>
</dbReference>
<keyword evidence="5" id="KW-0460">Magnesium</keyword>
<evidence type="ECO:0008006" key="10">
    <source>
        <dbReference type="Google" id="ProtNLM"/>
    </source>
</evidence>
<dbReference type="InterPro" id="IPR002912">
    <property type="entry name" value="ACT_dom"/>
</dbReference>
<dbReference type="SUPFAM" id="SSF81593">
    <property type="entry name" value="Nucleotidyltransferase substrate binding subunit/domain"/>
    <property type="match status" value="1"/>
</dbReference>
<evidence type="ECO:0000256" key="6">
    <source>
        <dbReference type="ARBA" id="ARBA00023268"/>
    </source>
</evidence>
<organism evidence="9">
    <name type="scientific">marine metagenome</name>
    <dbReference type="NCBI Taxonomy" id="408172"/>
    <lineage>
        <taxon>unclassified sequences</taxon>
        <taxon>metagenomes</taxon>
        <taxon>ecological metagenomes</taxon>
    </lineage>
</organism>
<keyword evidence="3" id="KW-0677">Repeat</keyword>
<gene>
    <name evidence="9" type="ORF">METZ01_LOCUS49383</name>
</gene>
<feature type="domain" description="ACT" evidence="7">
    <location>
        <begin position="727"/>
        <end position="807"/>
    </location>
</feature>
<dbReference type="Pfam" id="PF01966">
    <property type="entry name" value="HD"/>
    <property type="match status" value="1"/>
</dbReference>
<dbReference type="CDD" id="cd04899">
    <property type="entry name" value="ACT_ACR-UUR-like_2"/>
    <property type="match status" value="1"/>
</dbReference>
<dbReference type="GO" id="GO:0008773">
    <property type="term" value="F:[protein-PII] uridylyltransferase activity"/>
    <property type="evidence" value="ECO:0007669"/>
    <property type="project" value="InterPro"/>
</dbReference>
<evidence type="ECO:0000256" key="2">
    <source>
        <dbReference type="ARBA" id="ARBA00022695"/>
    </source>
</evidence>
<evidence type="ECO:0000313" key="9">
    <source>
        <dbReference type="EMBL" id="SUZ96529.1"/>
    </source>
</evidence>
<dbReference type="AlphaFoldDB" id="A0A381RZH3"/>
<feature type="domain" description="HD" evidence="8">
    <location>
        <begin position="491"/>
        <end position="612"/>
    </location>
</feature>
<keyword evidence="4" id="KW-0378">Hydrolase</keyword>
<dbReference type="CDD" id="cd00077">
    <property type="entry name" value="HDc"/>
    <property type="match status" value="1"/>
</dbReference>
<dbReference type="InterPro" id="IPR003607">
    <property type="entry name" value="HD/PDEase_dom"/>
</dbReference>
<dbReference type="Pfam" id="PF01842">
    <property type="entry name" value="ACT"/>
    <property type="match status" value="1"/>
</dbReference>
<dbReference type="PROSITE" id="PS51671">
    <property type="entry name" value="ACT"/>
    <property type="match status" value="2"/>
</dbReference>
<keyword evidence="6" id="KW-0511">Multifunctional enzyme</keyword>
<dbReference type="NCBIfam" id="TIGR01693">
    <property type="entry name" value="UTase_glnD"/>
    <property type="match status" value="1"/>
</dbReference>
<protein>
    <recommendedName>
        <fullName evidence="10">ACT domain-containing protein</fullName>
    </recommendedName>
</protein>
<dbReference type="GO" id="GO:0016787">
    <property type="term" value="F:hydrolase activity"/>
    <property type="evidence" value="ECO:0007669"/>
    <property type="project" value="UniProtKB-KW"/>
</dbReference>
<evidence type="ECO:0000256" key="4">
    <source>
        <dbReference type="ARBA" id="ARBA00022801"/>
    </source>
</evidence>
<dbReference type="InterPro" id="IPR010043">
    <property type="entry name" value="UTase/UR"/>
</dbReference>
<dbReference type="Pfam" id="PF08335">
    <property type="entry name" value="GlnD_UR_UTase"/>
    <property type="match status" value="1"/>
</dbReference>
<dbReference type="InterPro" id="IPR045865">
    <property type="entry name" value="ACT-like_dom_sf"/>
</dbReference>
<dbReference type="PANTHER" id="PTHR47320">
    <property type="entry name" value="BIFUNCTIONAL URIDYLYLTRANSFERASE/URIDYLYL-REMOVING ENZYME"/>
    <property type="match status" value="1"/>
</dbReference>
<accession>A0A381RZH3</accession>
<dbReference type="PANTHER" id="PTHR47320:SF1">
    <property type="entry name" value="BIFUNCTIONAL URIDYLYLTRANSFERASE_URIDYLYL-REMOVING ENZYME"/>
    <property type="match status" value="1"/>
</dbReference>
<evidence type="ECO:0000256" key="1">
    <source>
        <dbReference type="ARBA" id="ARBA00022679"/>
    </source>
</evidence>
<keyword evidence="2" id="KW-0548">Nucleotidyltransferase</keyword>
<dbReference type="NCBIfam" id="NF003467">
    <property type="entry name" value="PRK05092.1"/>
    <property type="match status" value="1"/>
</dbReference>
<keyword evidence="1" id="KW-0808">Transferase</keyword>
<dbReference type="InterPro" id="IPR006674">
    <property type="entry name" value="HD_domain"/>
</dbReference>
<dbReference type="SUPFAM" id="SSF55021">
    <property type="entry name" value="ACT-like"/>
    <property type="match status" value="2"/>
</dbReference>
<feature type="domain" description="ACT" evidence="7">
    <location>
        <begin position="836"/>
        <end position="911"/>
    </location>
</feature>
<dbReference type="PROSITE" id="PS51831">
    <property type="entry name" value="HD"/>
    <property type="match status" value="1"/>
</dbReference>